<dbReference type="GO" id="GO:0003723">
    <property type="term" value="F:RNA binding"/>
    <property type="evidence" value="ECO:0007669"/>
    <property type="project" value="TreeGrafter"/>
</dbReference>
<dbReference type="GO" id="GO:0035770">
    <property type="term" value="C:ribonucleoprotein granule"/>
    <property type="evidence" value="ECO:0007669"/>
    <property type="project" value="TreeGrafter"/>
</dbReference>
<feature type="non-terminal residue" evidence="1">
    <location>
        <position position="1"/>
    </location>
</feature>
<dbReference type="OrthoDB" id="415147at2759"/>
<organism evidence="1 2">
    <name type="scientific">Symbiodinium pilosum</name>
    <name type="common">Dinoflagellate</name>
    <dbReference type="NCBI Taxonomy" id="2952"/>
    <lineage>
        <taxon>Eukaryota</taxon>
        <taxon>Sar</taxon>
        <taxon>Alveolata</taxon>
        <taxon>Dinophyceae</taxon>
        <taxon>Suessiales</taxon>
        <taxon>Symbiodiniaceae</taxon>
        <taxon>Symbiodinium</taxon>
    </lineage>
</organism>
<gene>
    <name evidence="1" type="ORF">SPIL2461_LOCUS5012</name>
</gene>
<dbReference type="PANTHER" id="PTHR21228">
    <property type="entry name" value="FAST LEU-RICH DOMAIN-CONTAINING"/>
    <property type="match status" value="1"/>
</dbReference>
<dbReference type="EMBL" id="CAJNIZ010006943">
    <property type="protein sequence ID" value="CAE7253883.1"/>
    <property type="molecule type" value="Genomic_DNA"/>
</dbReference>
<dbReference type="PANTHER" id="PTHR21228:SF40">
    <property type="entry name" value="LD45607P"/>
    <property type="match status" value="1"/>
</dbReference>
<protein>
    <submittedName>
        <fullName evidence="1">Uncharacterized protein</fullName>
    </submittedName>
</protein>
<proteinExistence type="predicted"/>
<keyword evidence="2" id="KW-1185">Reference proteome</keyword>
<dbReference type="GO" id="GO:0005759">
    <property type="term" value="C:mitochondrial matrix"/>
    <property type="evidence" value="ECO:0007669"/>
    <property type="project" value="TreeGrafter"/>
</dbReference>
<name>A0A812M8F8_SYMPI</name>
<reference evidence="1" key="1">
    <citation type="submission" date="2021-02" db="EMBL/GenBank/DDBJ databases">
        <authorList>
            <person name="Dougan E. K."/>
            <person name="Rhodes N."/>
            <person name="Thang M."/>
            <person name="Chan C."/>
        </authorList>
    </citation>
    <scope>NUCLEOTIDE SEQUENCE</scope>
</reference>
<evidence type="ECO:0000313" key="1">
    <source>
        <dbReference type="EMBL" id="CAE7253883.1"/>
    </source>
</evidence>
<sequence length="504" mass="54855">MTAPIKPEHKRLTSRLHGCHRASDIAGLMRTARDSNRLDGVLWAAAVQRMSAVEKRGNTEAVRQGWELLMAMSETHLVTLGHRELAVIAVAIAKSKHAKGKERFLEEVLQMALIPKSEHGLLSIRHLANLSWAAASTKLSAPKLFEAAAGAVGNSPGLCNSRDVSQLLWAFGRASHSQLGLDVLENLAKEHVSSQFLPSFGDHDMAASVWAIAVLASQRSLEEKSRRFIWELAAHATARSSEFSPQGLSMLLWGTATLLSRGVDMPSAALTTACGPQIVALASKFTPQGAANILWSLSTMAKIDHEKAAGEMLSFEELSARMLPGQHAVMEALLDRILKKIFECNGQDIANSLWAVANTSHLGPSAVMLFDQITQNPDVVPVHLFSAQECANSLWALARSRWKGDPHLLVLRIASRMEALNEWDEQSLSTAVWALAVLGHRHAALPLLANSRLELHHLRTFPATSMCMLAWTCGMLNIQGYPVPGLVVALQSRVQDLSISQLAV</sequence>
<dbReference type="GO" id="GO:0000963">
    <property type="term" value="P:mitochondrial RNA processing"/>
    <property type="evidence" value="ECO:0007669"/>
    <property type="project" value="TreeGrafter"/>
</dbReference>
<dbReference type="GO" id="GO:0044528">
    <property type="term" value="P:regulation of mitochondrial mRNA stability"/>
    <property type="evidence" value="ECO:0007669"/>
    <property type="project" value="TreeGrafter"/>
</dbReference>
<dbReference type="AlphaFoldDB" id="A0A812M8F8"/>
<evidence type="ECO:0000313" key="2">
    <source>
        <dbReference type="Proteomes" id="UP000649617"/>
    </source>
</evidence>
<accession>A0A812M8F8</accession>
<comment type="caution">
    <text evidence="1">The sequence shown here is derived from an EMBL/GenBank/DDBJ whole genome shotgun (WGS) entry which is preliminary data.</text>
</comment>
<dbReference type="Proteomes" id="UP000649617">
    <property type="component" value="Unassembled WGS sequence"/>
</dbReference>
<dbReference type="InterPro" id="IPR050870">
    <property type="entry name" value="FAST_kinase"/>
</dbReference>